<keyword evidence="3" id="KW-1185">Reference proteome</keyword>
<dbReference type="EnsemblMetazoa" id="G19220.1">
    <property type="protein sequence ID" value="G19220.1:cds"/>
    <property type="gene ID" value="G19220"/>
</dbReference>
<keyword evidence="1" id="KW-0732">Signal</keyword>
<evidence type="ECO:0000313" key="2">
    <source>
        <dbReference type="EnsemblMetazoa" id="G19220.1:cds"/>
    </source>
</evidence>
<dbReference type="Proteomes" id="UP000005408">
    <property type="component" value="Unassembled WGS sequence"/>
</dbReference>
<proteinExistence type="predicted"/>
<sequence length="101" mass="10957">MNKIISQILFVLSFENLVPLVTTIVNCSEKRSDCCAGYKLAINRSICVKCPVGYTGPGCDTPCPYPSFGVFCAKSCNCNRNECDKSRGCRTDISPSSSIDT</sequence>
<feature type="chain" id="PRO_5036447709" evidence="1">
    <location>
        <begin position="24"/>
        <end position="101"/>
    </location>
</feature>
<evidence type="ECO:0000256" key="1">
    <source>
        <dbReference type="SAM" id="SignalP"/>
    </source>
</evidence>
<dbReference type="Gene3D" id="2.170.300.10">
    <property type="entry name" value="Tie2 ligand-binding domain superfamily"/>
    <property type="match status" value="1"/>
</dbReference>
<dbReference type="AlphaFoldDB" id="A0A8W8JGR1"/>
<feature type="signal peptide" evidence="1">
    <location>
        <begin position="1"/>
        <end position="23"/>
    </location>
</feature>
<organism evidence="2 3">
    <name type="scientific">Magallana gigas</name>
    <name type="common">Pacific oyster</name>
    <name type="synonym">Crassostrea gigas</name>
    <dbReference type="NCBI Taxonomy" id="29159"/>
    <lineage>
        <taxon>Eukaryota</taxon>
        <taxon>Metazoa</taxon>
        <taxon>Spiralia</taxon>
        <taxon>Lophotrochozoa</taxon>
        <taxon>Mollusca</taxon>
        <taxon>Bivalvia</taxon>
        <taxon>Autobranchia</taxon>
        <taxon>Pteriomorphia</taxon>
        <taxon>Ostreida</taxon>
        <taxon>Ostreoidea</taxon>
        <taxon>Ostreidae</taxon>
        <taxon>Magallana</taxon>
    </lineage>
</organism>
<reference evidence="2" key="1">
    <citation type="submission" date="2022-08" db="UniProtKB">
        <authorList>
            <consortium name="EnsemblMetazoa"/>
        </authorList>
    </citation>
    <scope>IDENTIFICATION</scope>
    <source>
        <strain evidence="2">05x7-T-G4-1.051#20</strain>
    </source>
</reference>
<name>A0A8W8JGR1_MAGGI</name>
<protein>
    <submittedName>
        <fullName evidence="2">Uncharacterized protein</fullName>
    </submittedName>
</protein>
<evidence type="ECO:0000313" key="3">
    <source>
        <dbReference type="Proteomes" id="UP000005408"/>
    </source>
</evidence>
<accession>A0A8W8JGR1</accession>